<dbReference type="GO" id="GO:0006508">
    <property type="term" value="P:proteolysis"/>
    <property type="evidence" value="ECO:0007669"/>
    <property type="project" value="UniProtKB-KW"/>
</dbReference>
<dbReference type="EMBL" id="JAANYQ010000016">
    <property type="protein sequence ID" value="KAF4120523.1"/>
    <property type="molecule type" value="Genomic_DNA"/>
</dbReference>
<feature type="domain" description="USP" evidence="9">
    <location>
        <begin position="92"/>
        <end position="573"/>
    </location>
</feature>
<evidence type="ECO:0000256" key="2">
    <source>
        <dbReference type="ARBA" id="ARBA00009085"/>
    </source>
</evidence>
<name>A0A9P4YRS2_9HYPO</name>
<feature type="region of interest" description="Disordered" evidence="8">
    <location>
        <begin position="271"/>
        <end position="357"/>
    </location>
</feature>
<sequence length="865" mass="95190">TRPFVADVFRSRKQDASKDGAEDKKAVEAKVAEVQRRLDDLGIQNVTADHIKEIMTNEYAQGDPEKTADFIDIEQKSSAGIIVPYDPQVHMVGAENRKFVTCYLDTLLFSMFAKMDAFECILKNKFPPEDSRNKLANLLRLWVNMLRTGKLIHTDLTELIQETLAECGWADARELEQQDTSEAFAFITETLQLPLLTLQVDLFHHGKRDKDDHKVVYERLLNLAVPPDPEGRGIRLEDCLEDYFNTQVDVMRDSVEPKKSVLDELRHEGRPSLLAHHGSSMSKDEASTTAASLVSTDSPTSLNGHAKPDDDNEAHTQRAHPDLHRSTTWDTPPSRSGKETAEGGLSNHPRATRHRSASVIQSVVIDESGHPSAVEGPATARHKSKWNRSTVVKAVTIPAWQFFKLIPWHAVSSTEPKNNLEVAMNFDQRPVVGICLKRYLVTESGQPQRHNTYIDIPDSLRLPRFMLAGGSGSGHEDRDGPVLDTEYKLVLQSVICHRGDNLQCGHYFSFARVAPRVLTDNRRLDIDPPPDYEEAQWVKFDDLEVDQGRVTYVENIKQALKEAMPYLLFYQVVPMVDAPSSDGTAPEPPSYDDFRAEVANLDGSKDITKNGDVPPAASSDTLQSPTSKPPSIRFSTEMERRSKSSDMTTAAGGQSLFTGLLGQIESRRQSMNLTDSAAATPARTPEWQQSPLAGPVDETTASRLSRAAARFKGRQSRPPSQSGENRVSSAMSRVAGLMIRPSRDSLSKDGAMAEPPALSISKSGSINGRLSASMDESRANSTESVVPYEEDKATPTAADAGAGAPPAPVTAPPSAASTRPSSRQGAAHKNGHTRNKSTQKDKDKEKAAGKRKAVSHQPERECTVM</sequence>
<dbReference type="GO" id="GO:0016579">
    <property type="term" value="P:protein deubiquitination"/>
    <property type="evidence" value="ECO:0007669"/>
    <property type="project" value="InterPro"/>
</dbReference>
<dbReference type="RefSeq" id="XP_035319175.1">
    <property type="nucleotide sequence ID" value="XM_035464937.1"/>
</dbReference>
<dbReference type="GO" id="GO:0005829">
    <property type="term" value="C:cytosol"/>
    <property type="evidence" value="ECO:0007669"/>
    <property type="project" value="TreeGrafter"/>
</dbReference>
<dbReference type="Gene3D" id="3.90.70.10">
    <property type="entry name" value="Cysteine proteinases"/>
    <property type="match status" value="2"/>
</dbReference>
<keyword evidence="7" id="KW-0788">Thiol protease</keyword>
<feature type="compositionally biased region" description="Basic and acidic residues" evidence="8">
    <location>
        <begin position="838"/>
        <end position="848"/>
    </location>
</feature>
<feature type="region of interest" description="Disordered" evidence="8">
    <location>
        <begin position="603"/>
        <end position="654"/>
    </location>
</feature>
<feature type="region of interest" description="Disordered" evidence="8">
    <location>
        <begin position="674"/>
        <end position="865"/>
    </location>
</feature>
<evidence type="ECO:0000256" key="7">
    <source>
        <dbReference type="ARBA" id="ARBA00022807"/>
    </source>
</evidence>
<keyword evidence="5" id="KW-0833">Ubl conjugation pathway</keyword>
<feature type="compositionally biased region" description="Polar residues" evidence="8">
    <location>
        <begin position="760"/>
        <end position="770"/>
    </location>
</feature>
<dbReference type="OrthoDB" id="6287070at2759"/>
<dbReference type="PANTHER" id="PTHR24006">
    <property type="entry name" value="UBIQUITIN CARBOXYL-TERMINAL HYDROLASE"/>
    <property type="match status" value="1"/>
</dbReference>
<dbReference type="EC" id="3.4.19.12" evidence="3"/>
<evidence type="ECO:0000256" key="4">
    <source>
        <dbReference type="ARBA" id="ARBA00022670"/>
    </source>
</evidence>
<feature type="compositionally biased region" description="Polar residues" evidence="8">
    <location>
        <begin position="287"/>
        <end position="303"/>
    </location>
</feature>
<evidence type="ECO:0000256" key="3">
    <source>
        <dbReference type="ARBA" id="ARBA00012759"/>
    </source>
</evidence>
<evidence type="ECO:0000256" key="1">
    <source>
        <dbReference type="ARBA" id="ARBA00000707"/>
    </source>
</evidence>
<dbReference type="InterPro" id="IPR038765">
    <property type="entry name" value="Papain-like_cys_pep_sf"/>
</dbReference>
<protein>
    <recommendedName>
        <fullName evidence="3">ubiquitinyl hydrolase 1</fullName>
        <ecNumber evidence="3">3.4.19.12</ecNumber>
    </recommendedName>
</protein>
<dbReference type="InterPro" id="IPR001394">
    <property type="entry name" value="Peptidase_C19_UCH"/>
</dbReference>
<dbReference type="Pfam" id="PF00443">
    <property type="entry name" value="UCH"/>
    <property type="match status" value="1"/>
</dbReference>
<dbReference type="SUPFAM" id="SSF54001">
    <property type="entry name" value="Cysteine proteinases"/>
    <property type="match status" value="1"/>
</dbReference>
<reference evidence="10" key="1">
    <citation type="submission" date="2020-03" db="EMBL/GenBank/DDBJ databases">
        <title>Site-based positive gene gene selection in Geosmithia morbida across the United States reveals a broad range of putative effectors and factors for local host and environmental adapation.</title>
        <authorList>
            <person name="Onufrak A."/>
            <person name="Murdoch R.W."/>
            <person name="Gazis R."/>
            <person name="Huff M."/>
            <person name="Staton M."/>
            <person name="Klingeman W."/>
            <person name="Hadziabdic D."/>
        </authorList>
    </citation>
    <scope>NUCLEOTIDE SEQUENCE</scope>
    <source>
        <strain evidence="10">1262</strain>
    </source>
</reference>
<comment type="caution">
    <text evidence="10">The sequence shown here is derived from an EMBL/GenBank/DDBJ whole genome shotgun (WGS) entry which is preliminary data.</text>
</comment>
<dbReference type="InterPro" id="IPR028889">
    <property type="entry name" value="USP"/>
</dbReference>
<dbReference type="PANTHER" id="PTHR24006:SF722">
    <property type="entry name" value="UBIQUITIN CARBOXYL-TERMINAL HYDROLASE 48"/>
    <property type="match status" value="1"/>
</dbReference>
<gene>
    <name evidence="10" type="ORF">GMORB2_2961</name>
</gene>
<dbReference type="AlphaFoldDB" id="A0A9P4YRS2"/>
<dbReference type="GeneID" id="55969189"/>
<evidence type="ECO:0000259" key="9">
    <source>
        <dbReference type="PROSITE" id="PS50235"/>
    </source>
</evidence>
<accession>A0A9P4YRS2</accession>
<dbReference type="Proteomes" id="UP000749293">
    <property type="component" value="Unassembled WGS sequence"/>
</dbReference>
<feature type="compositionally biased region" description="Polar residues" evidence="8">
    <location>
        <begin position="717"/>
        <end position="731"/>
    </location>
</feature>
<evidence type="ECO:0000313" key="11">
    <source>
        <dbReference type="Proteomes" id="UP000749293"/>
    </source>
</evidence>
<dbReference type="GO" id="GO:0005634">
    <property type="term" value="C:nucleus"/>
    <property type="evidence" value="ECO:0007669"/>
    <property type="project" value="UniProtKB-SubCell"/>
</dbReference>
<evidence type="ECO:0000256" key="8">
    <source>
        <dbReference type="SAM" id="MobiDB-lite"/>
    </source>
</evidence>
<evidence type="ECO:0000256" key="5">
    <source>
        <dbReference type="ARBA" id="ARBA00022786"/>
    </source>
</evidence>
<keyword evidence="6 10" id="KW-0378">Hydrolase</keyword>
<evidence type="ECO:0000256" key="6">
    <source>
        <dbReference type="ARBA" id="ARBA00022801"/>
    </source>
</evidence>
<feature type="compositionally biased region" description="Low complexity" evidence="8">
    <location>
        <begin position="794"/>
        <end position="804"/>
    </location>
</feature>
<feature type="compositionally biased region" description="Polar residues" evidence="8">
    <location>
        <begin position="645"/>
        <end position="654"/>
    </location>
</feature>
<organism evidence="10 11">
    <name type="scientific">Geosmithia morbida</name>
    <dbReference type="NCBI Taxonomy" id="1094350"/>
    <lineage>
        <taxon>Eukaryota</taxon>
        <taxon>Fungi</taxon>
        <taxon>Dikarya</taxon>
        <taxon>Ascomycota</taxon>
        <taxon>Pezizomycotina</taxon>
        <taxon>Sordariomycetes</taxon>
        <taxon>Hypocreomycetidae</taxon>
        <taxon>Hypocreales</taxon>
        <taxon>Bionectriaceae</taxon>
        <taxon>Geosmithia</taxon>
    </lineage>
</organism>
<proteinExistence type="inferred from homology"/>
<comment type="catalytic activity">
    <reaction evidence="1">
        <text>Thiol-dependent hydrolysis of ester, thioester, amide, peptide and isopeptide bonds formed by the C-terminal Gly of ubiquitin (a 76-residue protein attached to proteins as an intracellular targeting signal).</text>
        <dbReference type="EC" id="3.4.19.12"/>
    </reaction>
</comment>
<feature type="compositionally biased region" description="Basic and acidic residues" evidence="8">
    <location>
        <begin position="306"/>
        <end position="327"/>
    </location>
</feature>
<dbReference type="InterPro" id="IPR050164">
    <property type="entry name" value="Peptidase_C19"/>
</dbReference>
<dbReference type="GO" id="GO:0004843">
    <property type="term" value="F:cysteine-type deubiquitinase activity"/>
    <property type="evidence" value="ECO:0007669"/>
    <property type="project" value="UniProtKB-EC"/>
</dbReference>
<evidence type="ECO:0000313" key="10">
    <source>
        <dbReference type="EMBL" id="KAF4120523.1"/>
    </source>
</evidence>
<feature type="compositionally biased region" description="Low complexity" evidence="8">
    <location>
        <begin position="812"/>
        <end position="822"/>
    </location>
</feature>
<comment type="similarity">
    <text evidence="2">Belongs to the peptidase C19 family.</text>
</comment>
<feature type="non-terminal residue" evidence="10">
    <location>
        <position position="1"/>
    </location>
</feature>
<keyword evidence="4" id="KW-0645">Protease</keyword>
<keyword evidence="11" id="KW-1185">Reference proteome</keyword>
<dbReference type="PROSITE" id="PS50235">
    <property type="entry name" value="USP_3"/>
    <property type="match status" value="1"/>
</dbReference>